<keyword evidence="3 7" id="KW-0489">Methyltransferase</keyword>
<sequence>MKKNILIPEYNNKGIFLRKVRSFVRRQGRITRSQLNAIKQFWPSMGIDIQENRLNFSSIFDRPAPIVLEIGFGSGKSLVKTAISFPDINFLGIEVYKSGIGSCLRFAHISNIQNLKIIYHDANEVLNTMIDNDTLSTVQVFFPDPWNKKRHHKRRMLNRDFLQVISKKLKISGILHIITDSKEYAHYILENIKSIKNYKNISQLDHLTMYPFFNITTKFEKKACLHGNAIFRLIFRSN</sequence>
<comment type="subunit">
    <text evidence="7">Monomer.</text>
</comment>
<evidence type="ECO:0000256" key="6">
    <source>
        <dbReference type="ARBA" id="ARBA00022694"/>
    </source>
</evidence>
<dbReference type="AlphaFoldDB" id="A0A4D6Y642"/>
<keyword evidence="4 7" id="KW-0808">Transferase</keyword>
<reference evidence="8 9" key="1">
    <citation type="submission" date="2018-12" db="EMBL/GenBank/DDBJ databases">
        <authorList>
            <person name="Chong R.A."/>
        </authorList>
    </citation>
    <scope>NUCLEOTIDE SEQUENCE [LARGE SCALE GENOMIC DNA]</scope>
    <source>
        <strain evidence="8 9">Hta</strain>
    </source>
</reference>
<comment type="function">
    <text evidence="2 7">Catalyzes the formation of N(7)-methylguanine at position 46 (m7G46) in tRNA.</text>
</comment>
<dbReference type="InterPro" id="IPR003358">
    <property type="entry name" value="tRNA_(Gua-N-7)_MeTrfase_Trmb"/>
</dbReference>
<dbReference type="UniPathway" id="UPA00989"/>
<comment type="catalytic activity">
    <reaction evidence="1 7">
        <text>guanosine(46) in tRNA + S-adenosyl-L-methionine = N(7)-methylguanosine(46) in tRNA + S-adenosyl-L-homocysteine</text>
        <dbReference type="Rhea" id="RHEA:42708"/>
        <dbReference type="Rhea" id="RHEA-COMP:10188"/>
        <dbReference type="Rhea" id="RHEA-COMP:10189"/>
        <dbReference type="ChEBI" id="CHEBI:57856"/>
        <dbReference type="ChEBI" id="CHEBI:59789"/>
        <dbReference type="ChEBI" id="CHEBI:74269"/>
        <dbReference type="ChEBI" id="CHEBI:74480"/>
        <dbReference type="EC" id="2.1.1.33"/>
    </reaction>
</comment>
<evidence type="ECO:0000256" key="1">
    <source>
        <dbReference type="ARBA" id="ARBA00000142"/>
    </source>
</evidence>
<dbReference type="InterPro" id="IPR055361">
    <property type="entry name" value="tRNA_methyltr_TrmB_bact"/>
</dbReference>
<dbReference type="SUPFAM" id="SSF53335">
    <property type="entry name" value="S-adenosyl-L-methionine-dependent methyltransferases"/>
    <property type="match status" value="1"/>
</dbReference>
<dbReference type="OrthoDB" id="9802090at2"/>
<evidence type="ECO:0000313" key="8">
    <source>
        <dbReference type="EMBL" id="QCI21824.1"/>
    </source>
</evidence>
<evidence type="ECO:0000256" key="3">
    <source>
        <dbReference type="ARBA" id="ARBA00022603"/>
    </source>
</evidence>
<comment type="caution">
    <text evidence="7">Lacks conserved residue(s) required for the propagation of feature annotation.</text>
</comment>
<feature type="binding site" evidence="7">
    <location>
        <position position="144"/>
    </location>
    <ligand>
        <name>S-adenosyl-L-methionine</name>
        <dbReference type="ChEBI" id="CHEBI:59789"/>
    </ligand>
</feature>
<evidence type="ECO:0000256" key="5">
    <source>
        <dbReference type="ARBA" id="ARBA00022691"/>
    </source>
</evidence>
<dbReference type="GO" id="GO:0043527">
    <property type="term" value="C:tRNA methyltransferase complex"/>
    <property type="evidence" value="ECO:0007669"/>
    <property type="project" value="TreeGrafter"/>
</dbReference>
<dbReference type="PANTHER" id="PTHR23417">
    <property type="entry name" value="3-DEOXY-D-MANNO-OCTULOSONIC-ACID TRANSFERASE/TRNA GUANINE-N 7 - -METHYLTRANSFERASE"/>
    <property type="match status" value="1"/>
</dbReference>
<evidence type="ECO:0000313" key="9">
    <source>
        <dbReference type="Proteomes" id="UP000298773"/>
    </source>
</evidence>
<dbReference type="InterPro" id="IPR029063">
    <property type="entry name" value="SAM-dependent_MTases_sf"/>
</dbReference>
<comment type="pathway">
    <text evidence="7">tRNA modification; N(7)-methylguanine-tRNA biosynthesis.</text>
</comment>
<feature type="binding site" evidence="7">
    <location>
        <position position="121"/>
    </location>
    <ligand>
        <name>S-adenosyl-L-methionine</name>
        <dbReference type="ChEBI" id="CHEBI:59789"/>
    </ligand>
</feature>
<gene>
    <name evidence="7 8" type="primary">trmB</name>
    <name evidence="8" type="ORF">D9V69_02755</name>
</gene>
<dbReference type="PANTHER" id="PTHR23417:SF14">
    <property type="entry name" value="PENTACOTRIPEPTIDE-REPEAT REGION OF PRORP DOMAIN-CONTAINING PROTEIN"/>
    <property type="match status" value="1"/>
</dbReference>
<keyword evidence="5 7" id="KW-0949">S-adenosyl-L-methionine</keyword>
<feature type="binding site" evidence="7">
    <location>
        <position position="148"/>
    </location>
    <ligand>
        <name>substrate</name>
    </ligand>
</feature>
<accession>A0A4D6Y642</accession>
<dbReference type="Gene3D" id="3.40.50.150">
    <property type="entry name" value="Vaccinia Virus protein VP39"/>
    <property type="match status" value="1"/>
</dbReference>
<feature type="binding site" evidence="7">
    <location>
        <position position="94"/>
    </location>
    <ligand>
        <name>S-adenosyl-L-methionine</name>
        <dbReference type="ChEBI" id="CHEBI:59789"/>
    </ligand>
</feature>
<evidence type="ECO:0000256" key="7">
    <source>
        <dbReference type="HAMAP-Rule" id="MF_01057"/>
    </source>
</evidence>
<keyword evidence="6 7" id="KW-0819">tRNA processing</keyword>
<dbReference type="EC" id="2.1.1.33" evidence="7"/>
<dbReference type="PROSITE" id="PS51625">
    <property type="entry name" value="SAM_MT_TRMB"/>
    <property type="match status" value="1"/>
</dbReference>
<feature type="binding site" evidence="7">
    <location>
        <begin position="217"/>
        <end position="220"/>
    </location>
    <ligand>
        <name>substrate</name>
    </ligand>
</feature>
<dbReference type="NCBIfam" id="TIGR00091">
    <property type="entry name" value="tRNA (guanosine(46)-N7)-methyltransferase TrmB"/>
    <property type="match status" value="1"/>
</dbReference>
<evidence type="ECO:0000256" key="2">
    <source>
        <dbReference type="ARBA" id="ARBA00003015"/>
    </source>
</evidence>
<dbReference type="GO" id="GO:0008176">
    <property type="term" value="F:tRNA (guanine(46)-N7)-methyltransferase activity"/>
    <property type="evidence" value="ECO:0007669"/>
    <property type="project" value="UniProtKB-UniRule"/>
</dbReference>
<feature type="binding site" evidence="7">
    <location>
        <position position="180"/>
    </location>
    <ligand>
        <name>substrate</name>
    </ligand>
</feature>
<dbReference type="Pfam" id="PF02390">
    <property type="entry name" value="Methyltransf_4"/>
    <property type="match status" value="1"/>
</dbReference>
<comment type="similarity">
    <text evidence="7">Belongs to the class I-like SAM-binding methyltransferase superfamily. TrmB family.</text>
</comment>
<reference evidence="8 9" key="2">
    <citation type="submission" date="2019-05" db="EMBL/GenBank/DDBJ databases">
        <title>Genome evolution of the obligate endosymbiont Buchnera aphidicola.</title>
        <authorList>
            <person name="Moran N.A."/>
        </authorList>
    </citation>
    <scope>NUCLEOTIDE SEQUENCE [LARGE SCALE GENOMIC DNA]</scope>
    <source>
        <strain evidence="8 9">Hta</strain>
    </source>
</reference>
<evidence type="ECO:0000256" key="4">
    <source>
        <dbReference type="ARBA" id="ARBA00022679"/>
    </source>
</evidence>
<dbReference type="Proteomes" id="UP000298773">
    <property type="component" value="Chromosome"/>
</dbReference>
<feature type="binding site" evidence="7">
    <location>
        <position position="69"/>
    </location>
    <ligand>
        <name>S-adenosyl-L-methionine</name>
        <dbReference type="ChEBI" id="CHEBI:59789"/>
    </ligand>
</feature>
<dbReference type="RefSeq" id="WP_158356792.1">
    <property type="nucleotide sequence ID" value="NZ_CP034873.1"/>
</dbReference>
<organism evidence="8 9">
    <name type="scientific">Buchnera aphidicola</name>
    <name type="common">Hyadaphis tataricae</name>
    <dbReference type="NCBI Taxonomy" id="1241859"/>
    <lineage>
        <taxon>Bacteria</taxon>
        <taxon>Pseudomonadati</taxon>
        <taxon>Pseudomonadota</taxon>
        <taxon>Gammaproteobacteria</taxon>
        <taxon>Enterobacterales</taxon>
        <taxon>Erwiniaceae</taxon>
        <taxon>Buchnera</taxon>
    </lineage>
</organism>
<protein>
    <recommendedName>
        <fullName evidence="7">tRNA (guanine-N(7)-)-methyltransferase</fullName>
        <ecNumber evidence="7">2.1.1.33</ecNumber>
    </recommendedName>
    <alternativeName>
        <fullName evidence="7">tRNA (guanine(46)-N(7))-methyltransferase</fullName>
    </alternativeName>
    <alternativeName>
        <fullName evidence="7">tRNA(m7G46)-methyltransferase</fullName>
    </alternativeName>
</protein>
<dbReference type="EMBL" id="CP034873">
    <property type="protein sequence ID" value="QCI21824.1"/>
    <property type="molecule type" value="Genomic_DNA"/>
</dbReference>
<dbReference type="HAMAP" id="MF_01057">
    <property type="entry name" value="tRNA_methyltr_TrmB"/>
    <property type="match status" value="1"/>
</dbReference>
<name>A0A4D6Y642_9GAMM</name>
<proteinExistence type="inferred from homology"/>